<dbReference type="PANTHER" id="PTHR45614">
    <property type="entry name" value="MYB PROTEIN-RELATED"/>
    <property type="match status" value="1"/>
</dbReference>
<evidence type="ECO:0000259" key="2">
    <source>
        <dbReference type="PROSITE" id="PS50090"/>
    </source>
</evidence>
<keyword evidence="5" id="KW-1185">Reference proteome</keyword>
<feature type="region of interest" description="Disordered" evidence="1">
    <location>
        <begin position="197"/>
        <end position="224"/>
    </location>
</feature>
<dbReference type="CDD" id="cd00167">
    <property type="entry name" value="SANT"/>
    <property type="match status" value="2"/>
</dbReference>
<dbReference type="GeneID" id="94845691"/>
<dbReference type="SMART" id="SM00717">
    <property type="entry name" value="SANT"/>
    <property type="match status" value="2"/>
</dbReference>
<feature type="domain" description="Myb-like" evidence="2">
    <location>
        <begin position="61"/>
        <end position="111"/>
    </location>
</feature>
<sequence length="279" mass="32318">MSRVEKYNTKKRSRRVFSLEEDQRLLKIIHRIGTKDWGKVAARMKNRTPRQCKERWSTYLSPYINKSPWTPEEEELLIQKYQEIGPKWSKIATFFIGRPDNCIKNHWNATMRRKERHMKKLEREKDNNRISPDESSADPQPINSSLVKNNASIHTQRNGKQSEWKYQDAYDILSITNLMNSHPEKHSGHNIKTSLSESASLQNNNDRPSQIHPNAAASNPESLNNVYNGYSGGKQIIHSPNPNRWEQQKPGFMGDPSIKASNAKNNEIDILDIKSLLNC</sequence>
<dbReference type="InterPro" id="IPR050560">
    <property type="entry name" value="MYB_TF"/>
</dbReference>
<feature type="domain" description="Myb-like" evidence="2">
    <location>
        <begin position="9"/>
        <end position="60"/>
    </location>
</feature>
<comment type="caution">
    <text evidence="4">The sequence shown here is derived from an EMBL/GenBank/DDBJ whole genome shotgun (WGS) entry which is preliminary data.</text>
</comment>
<protein>
    <recommendedName>
        <fullName evidence="6">Myb-like DNA-binding domain containing protein</fullName>
    </recommendedName>
</protein>
<dbReference type="InterPro" id="IPR009057">
    <property type="entry name" value="Homeodomain-like_sf"/>
</dbReference>
<feature type="compositionally biased region" description="Basic and acidic residues" evidence="1">
    <location>
        <begin position="121"/>
        <end position="132"/>
    </location>
</feature>
<dbReference type="AlphaFoldDB" id="A0A1J4JDB5"/>
<dbReference type="EMBL" id="MLAK01001134">
    <property type="protein sequence ID" value="OHS97146.1"/>
    <property type="molecule type" value="Genomic_DNA"/>
</dbReference>
<dbReference type="SUPFAM" id="SSF46689">
    <property type="entry name" value="Homeodomain-like"/>
    <property type="match status" value="1"/>
</dbReference>
<dbReference type="PANTHER" id="PTHR45614:SF253">
    <property type="entry name" value="CHROMOSOME UNDETERMINED SCAFFOLD_38, WHOLE GENOME SHOTGUN SEQUENCE"/>
    <property type="match status" value="1"/>
</dbReference>
<proteinExistence type="predicted"/>
<accession>A0A1J4JDB5</accession>
<evidence type="ECO:0000256" key="1">
    <source>
        <dbReference type="SAM" id="MobiDB-lite"/>
    </source>
</evidence>
<dbReference type="GO" id="GO:0000978">
    <property type="term" value="F:RNA polymerase II cis-regulatory region sequence-specific DNA binding"/>
    <property type="evidence" value="ECO:0007669"/>
    <property type="project" value="TreeGrafter"/>
</dbReference>
<dbReference type="VEuPathDB" id="TrichDB:TRFO_36704"/>
<organism evidence="4 5">
    <name type="scientific">Tritrichomonas foetus</name>
    <dbReference type="NCBI Taxonomy" id="1144522"/>
    <lineage>
        <taxon>Eukaryota</taxon>
        <taxon>Metamonada</taxon>
        <taxon>Parabasalia</taxon>
        <taxon>Tritrichomonadida</taxon>
        <taxon>Tritrichomonadidae</taxon>
        <taxon>Tritrichomonas</taxon>
    </lineage>
</organism>
<reference evidence="4" key="1">
    <citation type="submission" date="2016-10" db="EMBL/GenBank/DDBJ databases">
        <authorList>
            <person name="Benchimol M."/>
            <person name="Almeida L.G."/>
            <person name="Vasconcelos A.T."/>
            <person name="Perreira-Neves A."/>
            <person name="Rosa I.A."/>
            <person name="Tasca T."/>
            <person name="Bogo M.R."/>
            <person name="de Souza W."/>
        </authorList>
    </citation>
    <scope>NUCLEOTIDE SEQUENCE [LARGE SCALE GENOMIC DNA]</scope>
    <source>
        <strain evidence="4">K</strain>
    </source>
</reference>
<evidence type="ECO:0000313" key="5">
    <source>
        <dbReference type="Proteomes" id="UP000179807"/>
    </source>
</evidence>
<feature type="compositionally biased region" description="Polar residues" evidence="1">
    <location>
        <begin position="133"/>
        <end position="159"/>
    </location>
</feature>
<dbReference type="Gene3D" id="1.10.10.60">
    <property type="entry name" value="Homeodomain-like"/>
    <property type="match status" value="2"/>
</dbReference>
<dbReference type="GO" id="GO:0000981">
    <property type="term" value="F:DNA-binding transcription factor activity, RNA polymerase II-specific"/>
    <property type="evidence" value="ECO:0007669"/>
    <property type="project" value="TreeGrafter"/>
</dbReference>
<feature type="region of interest" description="Disordered" evidence="1">
    <location>
        <begin position="119"/>
        <end position="162"/>
    </location>
</feature>
<dbReference type="GO" id="GO:0005634">
    <property type="term" value="C:nucleus"/>
    <property type="evidence" value="ECO:0007669"/>
    <property type="project" value="TreeGrafter"/>
</dbReference>
<dbReference type="PROSITE" id="PS51294">
    <property type="entry name" value="HTH_MYB"/>
    <property type="match status" value="2"/>
</dbReference>
<dbReference type="RefSeq" id="XP_068350283.1">
    <property type="nucleotide sequence ID" value="XM_068510987.1"/>
</dbReference>
<dbReference type="PROSITE" id="PS50090">
    <property type="entry name" value="MYB_LIKE"/>
    <property type="match status" value="2"/>
</dbReference>
<dbReference type="InterPro" id="IPR001005">
    <property type="entry name" value="SANT/Myb"/>
</dbReference>
<feature type="domain" description="HTH myb-type" evidence="3">
    <location>
        <begin position="9"/>
        <end position="64"/>
    </location>
</feature>
<feature type="domain" description="HTH myb-type" evidence="3">
    <location>
        <begin position="65"/>
        <end position="115"/>
    </location>
</feature>
<evidence type="ECO:0000313" key="4">
    <source>
        <dbReference type="EMBL" id="OHS97146.1"/>
    </source>
</evidence>
<dbReference type="InterPro" id="IPR017930">
    <property type="entry name" value="Myb_dom"/>
</dbReference>
<dbReference type="Proteomes" id="UP000179807">
    <property type="component" value="Unassembled WGS sequence"/>
</dbReference>
<evidence type="ECO:0000259" key="3">
    <source>
        <dbReference type="PROSITE" id="PS51294"/>
    </source>
</evidence>
<evidence type="ECO:0008006" key="6">
    <source>
        <dbReference type="Google" id="ProtNLM"/>
    </source>
</evidence>
<name>A0A1J4JDB5_9EUKA</name>
<gene>
    <name evidence="4" type="ORF">TRFO_36704</name>
</gene>
<dbReference type="Pfam" id="PF13921">
    <property type="entry name" value="Myb_DNA-bind_6"/>
    <property type="match status" value="1"/>
</dbReference>